<feature type="transmembrane region" description="Helical" evidence="1">
    <location>
        <begin position="45"/>
        <end position="64"/>
    </location>
</feature>
<organism evidence="2 3">
    <name type="scientific">Ostreobium quekettii</name>
    <dbReference type="NCBI Taxonomy" id="121088"/>
    <lineage>
        <taxon>Eukaryota</taxon>
        <taxon>Viridiplantae</taxon>
        <taxon>Chlorophyta</taxon>
        <taxon>core chlorophytes</taxon>
        <taxon>Ulvophyceae</taxon>
        <taxon>TCBD clade</taxon>
        <taxon>Bryopsidales</taxon>
        <taxon>Ostreobineae</taxon>
        <taxon>Ostreobiaceae</taxon>
        <taxon>Ostreobium</taxon>
    </lineage>
</organism>
<evidence type="ECO:0000313" key="2">
    <source>
        <dbReference type="EMBL" id="CAD7698606.1"/>
    </source>
</evidence>
<keyword evidence="1" id="KW-0472">Membrane</keyword>
<keyword evidence="1" id="KW-0812">Transmembrane</keyword>
<dbReference type="EMBL" id="CAJHUC010000856">
    <property type="protein sequence ID" value="CAD7698606.1"/>
    <property type="molecule type" value="Genomic_DNA"/>
</dbReference>
<comment type="caution">
    <text evidence="2">The sequence shown here is derived from an EMBL/GenBank/DDBJ whole genome shotgun (WGS) entry which is preliminary data.</text>
</comment>
<dbReference type="AlphaFoldDB" id="A0A8S1J533"/>
<keyword evidence="3" id="KW-1185">Reference proteome</keyword>
<sequence length="127" mass="13982">VRPFVTWDRAPNLHNMETASLCCSTFAFLTALVFNDPNTSQAGRVVVSVLLIAFGAGVVAYLLMELSREVWRKVDDMLEEAKIGGVRDMSRMAKIWHVAALLAAQLPCFGLEEESENEAVEPVEGRG</sequence>
<dbReference type="Proteomes" id="UP000708148">
    <property type="component" value="Unassembled WGS sequence"/>
</dbReference>
<feature type="non-terminal residue" evidence="2">
    <location>
        <position position="1"/>
    </location>
</feature>
<name>A0A8S1J533_9CHLO</name>
<evidence type="ECO:0000256" key="1">
    <source>
        <dbReference type="SAM" id="Phobius"/>
    </source>
</evidence>
<proteinExistence type="predicted"/>
<protein>
    <submittedName>
        <fullName evidence="2">Uncharacterized protein</fullName>
    </submittedName>
</protein>
<accession>A0A8S1J533</accession>
<gene>
    <name evidence="2" type="ORF">OSTQU699_LOCUS3967</name>
</gene>
<keyword evidence="1" id="KW-1133">Transmembrane helix</keyword>
<reference evidence="2" key="1">
    <citation type="submission" date="2020-12" db="EMBL/GenBank/DDBJ databases">
        <authorList>
            <person name="Iha C."/>
        </authorList>
    </citation>
    <scope>NUCLEOTIDE SEQUENCE</scope>
</reference>
<evidence type="ECO:0000313" key="3">
    <source>
        <dbReference type="Proteomes" id="UP000708148"/>
    </source>
</evidence>